<protein>
    <submittedName>
        <fullName evidence="1">Uncharacterized protein</fullName>
    </submittedName>
</protein>
<sequence length="72" mass="7413">MPCLVKRNGDDLCALFKMLLSEGRFHAAMVGHFPVVVIGGGGGGGERLLCCNDAWPLLLTVVDGGGGGGGRW</sequence>
<comment type="caution">
    <text evidence="1">The sequence shown here is derived from an EMBL/GenBank/DDBJ whole genome shotgun (WGS) entry which is preliminary data.</text>
</comment>
<reference evidence="1 2" key="1">
    <citation type="submission" date="2022-01" db="EMBL/GenBank/DDBJ databases">
        <authorList>
            <person name="Xiong W."/>
            <person name="Schranz E."/>
        </authorList>
    </citation>
    <scope>NUCLEOTIDE SEQUENCE [LARGE SCALE GENOMIC DNA]</scope>
</reference>
<dbReference type="Proteomes" id="UP001157418">
    <property type="component" value="Unassembled WGS sequence"/>
</dbReference>
<dbReference type="AlphaFoldDB" id="A0AAU9PI63"/>
<name>A0AAU9PI63_9ASTR</name>
<dbReference type="EMBL" id="CAKMRJ010005634">
    <property type="protein sequence ID" value="CAH1449280.1"/>
    <property type="molecule type" value="Genomic_DNA"/>
</dbReference>
<proteinExistence type="predicted"/>
<accession>A0AAU9PI63</accession>
<organism evidence="1 2">
    <name type="scientific">Lactuca virosa</name>
    <dbReference type="NCBI Taxonomy" id="75947"/>
    <lineage>
        <taxon>Eukaryota</taxon>
        <taxon>Viridiplantae</taxon>
        <taxon>Streptophyta</taxon>
        <taxon>Embryophyta</taxon>
        <taxon>Tracheophyta</taxon>
        <taxon>Spermatophyta</taxon>
        <taxon>Magnoliopsida</taxon>
        <taxon>eudicotyledons</taxon>
        <taxon>Gunneridae</taxon>
        <taxon>Pentapetalae</taxon>
        <taxon>asterids</taxon>
        <taxon>campanulids</taxon>
        <taxon>Asterales</taxon>
        <taxon>Asteraceae</taxon>
        <taxon>Cichorioideae</taxon>
        <taxon>Cichorieae</taxon>
        <taxon>Lactucinae</taxon>
        <taxon>Lactuca</taxon>
    </lineage>
</organism>
<evidence type="ECO:0000313" key="1">
    <source>
        <dbReference type="EMBL" id="CAH1449280.1"/>
    </source>
</evidence>
<evidence type="ECO:0000313" key="2">
    <source>
        <dbReference type="Proteomes" id="UP001157418"/>
    </source>
</evidence>
<gene>
    <name evidence="1" type="ORF">LVIROSA_LOCUS34771</name>
</gene>
<keyword evidence="2" id="KW-1185">Reference proteome</keyword>